<feature type="region of interest" description="Disordered" evidence="1">
    <location>
        <begin position="60"/>
        <end position="80"/>
    </location>
</feature>
<gene>
    <name evidence="2" type="ORF">IFK94_08865</name>
</gene>
<dbReference type="Proteomes" id="UP000648239">
    <property type="component" value="Unassembled WGS sequence"/>
</dbReference>
<dbReference type="CDD" id="cd22231">
    <property type="entry name" value="RHH_NikR_HicB-like"/>
    <property type="match status" value="1"/>
</dbReference>
<evidence type="ECO:0000313" key="2">
    <source>
        <dbReference type="EMBL" id="MBD3868225.1"/>
    </source>
</evidence>
<dbReference type="GO" id="GO:0006355">
    <property type="term" value="P:regulation of DNA-templated transcription"/>
    <property type="evidence" value="ECO:0007669"/>
    <property type="project" value="InterPro"/>
</dbReference>
<name>A0A8J6Y6N9_9BACT</name>
<dbReference type="SUPFAM" id="SSF47598">
    <property type="entry name" value="Ribbon-helix-helix"/>
    <property type="match status" value="1"/>
</dbReference>
<dbReference type="EMBL" id="JACXWD010000025">
    <property type="protein sequence ID" value="MBD3868225.1"/>
    <property type="molecule type" value="Genomic_DNA"/>
</dbReference>
<dbReference type="InterPro" id="IPR013321">
    <property type="entry name" value="Arc_rbn_hlx_hlx"/>
</dbReference>
<dbReference type="InterPro" id="IPR010985">
    <property type="entry name" value="Ribbon_hlx_hlx"/>
</dbReference>
<comment type="caution">
    <text evidence="2">The sequence shown here is derived from an EMBL/GenBank/DDBJ whole genome shotgun (WGS) entry which is preliminary data.</text>
</comment>
<reference evidence="2 3" key="1">
    <citation type="submission" date="2020-08" db="EMBL/GenBank/DDBJ databases">
        <title>Acidobacteriota in marine sediments use diverse sulfur dissimilation pathways.</title>
        <authorList>
            <person name="Wasmund K."/>
        </authorList>
    </citation>
    <scope>NUCLEOTIDE SEQUENCE [LARGE SCALE GENOMIC DNA]</scope>
    <source>
        <strain evidence="2">MAG AM4</strain>
    </source>
</reference>
<accession>A0A8J6Y6N9</accession>
<sequence length="80" mass="9064">MSKSKIAITLAEETVKYLDDLVKKEVFANRSQAIQSAVDEKIQRMTGHRLAEECARLHPGEEQELAEESIGSETAEWPEY</sequence>
<protein>
    <submittedName>
        <fullName evidence="2">CopG family transcriptional regulator</fullName>
    </submittedName>
</protein>
<organism evidence="2 3">
    <name type="scientific">Candidatus Polarisedimenticola svalbardensis</name>
    <dbReference type="NCBI Taxonomy" id="2886004"/>
    <lineage>
        <taxon>Bacteria</taxon>
        <taxon>Pseudomonadati</taxon>
        <taxon>Acidobacteriota</taxon>
        <taxon>Candidatus Polarisedimenticolia</taxon>
        <taxon>Candidatus Polarisedimenticolales</taxon>
        <taxon>Candidatus Polarisedimenticolaceae</taxon>
        <taxon>Candidatus Polarisedimenticola</taxon>
    </lineage>
</organism>
<dbReference type="Gene3D" id="1.10.1220.10">
    <property type="entry name" value="Met repressor-like"/>
    <property type="match status" value="1"/>
</dbReference>
<evidence type="ECO:0000256" key="1">
    <source>
        <dbReference type="SAM" id="MobiDB-lite"/>
    </source>
</evidence>
<evidence type="ECO:0000313" key="3">
    <source>
        <dbReference type="Proteomes" id="UP000648239"/>
    </source>
</evidence>
<proteinExistence type="predicted"/>
<dbReference type="AlphaFoldDB" id="A0A8J6Y6N9"/>